<dbReference type="HAMAP" id="MF_02065">
    <property type="entry name" value="MltG"/>
    <property type="match status" value="1"/>
</dbReference>
<keyword evidence="4 7" id="KW-0472">Membrane</keyword>
<dbReference type="EMBL" id="QJJM01000012">
    <property type="protein sequence ID" value="PXW71626.1"/>
    <property type="molecule type" value="Genomic_DNA"/>
</dbReference>
<proteinExistence type="inferred from homology"/>
<comment type="catalytic activity">
    <reaction evidence="7">
        <text>a peptidoglycan chain = a peptidoglycan chain with N-acetyl-1,6-anhydromuramyl-[peptide] at the reducing end + a peptidoglycan chain with N-acetylglucosamine at the non-reducing end.</text>
        <dbReference type="EC" id="4.2.2.29"/>
    </reaction>
</comment>
<evidence type="ECO:0000256" key="7">
    <source>
        <dbReference type="HAMAP-Rule" id="MF_02065"/>
    </source>
</evidence>
<evidence type="ECO:0000256" key="4">
    <source>
        <dbReference type="ARBA" id="ARBA00023136"/>
    </source>
</evidence>
<evidence type="ECO:0000256" key="2">
    <source>
        <dbReference type="ARBA" id="ARBA00022692"/>
    </source>
</evidence>
<dbReference type="NCBIfam" id="TIGR00247">
    <property type="entry name" value="endolytic transglycosylase MltG"/>
    <property type="match status" value="1"/>
</dbReference>
<dbReference type="Proteomes" id="UP000248014">
    <property type="component" value="Unassembled WGS sequence"/>
</dbReference>
<feature type="site" description="Important for catalytic activity" evidence="7">
    <location>
        <position position="200"/>
    </location>
</feature>
<dbReference type="Gene3D" id="3.30.160.60">
    <property type="entry name" value="Classic Zinc Finger"/>
    <property type="match status" value="1"/>
</dbReference>
<comment type="caution">
    <text evidence="8">The sequence shown here is derived from an EMBL/GenBank/DDBJ whole genome shotgun (WGS) entry which is preliminary data.</text>
</comment>
<dbReference type="PANTHER" id="PTHR30518:SF2">
    <property type="entry name" value="ENDOLYTIC MUREIN TRANSGLYCOSYLASE"/>
    <property type="match status" value="1"/>
</dbReference>
<dbReference type="CDD" id="cd08010">
    <property type="entry name" value="MltG_like"/>
    <property type="match status" value="1"/>
</dbReference>
<sequence length="324" mass="34966">MLRRLGCIVLAGAAALVLLIGGNFYWGWTASGPAPEEMAVVIPAGSSLASAARVLEEKGAISSAGAFLNRARVFGGSDPIKAGEFIIPAGASNAQILDILQGSEVIRRMVTVPEGMPSILVHEKLMAQDLLTGEVPVPEEGSILPESYSFERGEKRIAVMLRMQKAMQDTIAELWPNRSPETVVKTPQEAVILAAIVEKETGKASERRMIAGVYSNRIRKGMMLQADPTIIYPITRGKPLGRRIRQSEISAVNDYNTYAMTGLPKGPITNPGRASIEAVLNPARTDALYFVADGTGGHVFASTLADHNRNVEKWFAIRRARGEM</sequence>
<dbReference type="OrthoDB" id="9814591at2"/>
<dbReference type="GO" id="GO:0009252">
    <property type="term" value="P:peptidoglycan biosynthetic process"/>
    <property type="evidence" value="ECO:0007669"/>
    <property type="project" value="UniProtKB-UniRule"/>
</dbReference>
<dbReference type="InterPro" id="IPR003770">
    <property type="entry name" value="MLTG-like"/>
</dbReference>
<dbReference type="Pfam" id="PF02618">
    <property type="entry name" value="YceG"/>
    <property type="match status" value="1"/>
</dbReference>
<dbReference type="AlphaFoldDB" id="A0A2V3UTN1"/>
<dbReference type="EC" id="4.2.2.29" evidence="7"/>
<keyword evidence="7" id="KW-0997">Cell inner membrane</keyword>
<dbReference type="GO" id="GO:0005886">
    <property type="term" value="C:plasma membrane"/>
    <property type="evidence" value="ECO:0007669"/>
    <property type="project" value="UniProtKB-SubCell"/>
</dbReference>
<evidence type="ECO:0000313" key="9">
    <source>
        <dbReference type="Proteomes" id="UP000248014"/>
    </source>
</evidence>
<dbReference type="GO" id="GO:0008932">
    <property type="term" value="F:lytic endotransglycosylase activity"/>
    <property type="evidence" value="ECO:0007669"/>
    <property type="project" value="UniProtKB-UniRule"/>
</dbReference>
<dbReference type="GO" id="GO:0071555">
    <property type="term" value="P:cell wall organization"/>
    <property type="evidence" value="ECO:0007669"/>
    <property type="project" value="UniProtKB-KW"/>
</dbReference>
<keyword evidence="6 7" id="KW-0961">Cell wall biogenesis/degradation</keyword>
<evidence type="ECO:0000256" key="5">
    <source>
        <dbReference type="ARBA" id="ARBA00023239"/>
    </source>
</evidence>
<evidence type="ECO:0000313" key="8">
    <source>
        <dbReference type="EMBL" id="PXW71626.1"/>
    </source>
</evidence>
<comment type="subcellular location">
    <subcellularLocation>
        <location evidence="7">Cell inner membrane</location>
        <topology evidence="7">Single-pass membrane protein</topology>
    </subcellularLocation>
</comment>
<dbReference type="Gene3D" id="3.30.1490.480">
    <property type="entry name" value="Endolytic murein transglycosylase"/>
    <property type="match status" value="1"/>
</dbReference>
<evidence type="ECO:0000256" key="6">
    <source>
        <dbReference type="ARBA" id="ARBA00023316"/>
    </source>
</evidence>
<keyword evidence="5 7" id="KW-0456">Lyase</keyword>
<evidence type="ECO:0000256" key="3">
    <source>
        <dbReference type="ARBA" id="ARBA00022989"/>
    </source>
</evidence>
<dbReference type="PANTHER" id="PTHR30518">
    <property type="entry name" value="ENDOLYTIC MUREIN TRANSGLYCOSYLASE"/>
    <property type="match status" value="1"/>
</dbReference>
<feature type="transmembrane region" description="Helical" evidence="7">
    <location>
        <begin position="7"/>
        <end position="28"/>
    </location>
</feature>
<keyword evidence="9" id="KW-1185">Reference proteome</keyword>
<name>A0A2V3UTN1_9SPHN</name>
<comment type="function">
    <text evidence="7">Functions as a peptidoglycan terminase that cleaves nascent peptidoglycan strands endolytically to terminate their elongation.</text>
</comment>
<keyword evidence="2 7" id="KW-0812">Transmembrane</keyword>
<comment type="similarity">
    <text evidence="7">Belongs to the transglycosylase MltG family.</text>
</comment>
<protein>
    <recommendedName>
        <fullName evidence="7">Endolytic murein transglycosylase</fullName>
        <ecNumber evidence="7">4.2.2.29</ecNumber>
    </recommendedName>
    <alternativeName>
        <fullName evidence="7">Peptidoglycan lytic transglycosylase</fullName>
    </alternativeName>
    <alternativeName>
        <fullName evidence="7">Peptidoglycan polymerization terminase</fullName>
    </alternativeName>
</protein>
<keyword evidence="1 7" id="KW-1003">Cell membrane</keyword>
<reference evidence="8 9" key="1">
    <citation type="submission" date="2018-05" db="EMBL/GenBank/DDBJ databases">
        <title>Genomic Encyclopedia of Type Strains, Phase IV (KMG-IV): sequencing the most valuable type-strain genomes for metagenomic binning, comparative biology and taxonomic classification.</title>
        <authorList>
            <person name="Goeker M."/>
        </authorList>
    </citation>
    <scope>NUCLEOTIDE SEQUENCE [LARGE SCALE GENOMIC DNA]</scope>
    <source>
        <strain evidence="8 9">DSM 3183</strain>
    </source>
</reference>
<organism evidence="8 9">
    <name type="scientific">Blastomonas natatoria</name>
    <dbReference type="NCBI Taxonomy" id="34015"/>
    <lineage>
        <taxon>Bacteria</taxon>
        <taxon>Pseudomonadati</taxon>
        <taxon>Pseudomonadota</taxon>
        <taxon>Alphaproteobacteria</taxon>
        <taxon>Sphingomonadales</taxon>
        <taxon>Sphingomonadaceae</taxon>
        <taxon>Blastomonas</taxon>
    </lineage>
</organism>
<gene>
    <name evidence="7" type="primary">mltG</name>
    <name evidence="8" type="ORF">C7451_11270</name>
</gene>
<accession>A0A2V3UTN1</accession>
<dbReference type="RefSeq" id="WP_110299761.1">
    <property type="nucleotide sequence ID" value="NZ_QJJM01000012.1"/>
</dbReference>
<evidence type="ECO:0000256" key="1">
    <source>
        <dbReference type="ARBA" id="ARBA00022475"/>
    </source>
</evidence>
<keyword evidence="3 7" id="KW-1133">Transmembrane helix</keyword>